<reference evidence="2 3" key="1">
    <citation type="journal article" date="2023" name="G3 (Bethesda)">
        <title>A chromosome-length genome assembly and annotation of blackberry (Rubus argutus, cv. 'Hillquist').</title>
        <authorList>
            <person name="Bruna T."/>
            <person name="Aryal R."/>
            <person name="Dudchenko O."/>
            <person name="Sargent D.J."/>
            <person name="Mead D."/>
            <person name="Buti M."/>
            <person name="Cavallini A."/>
            <person name="Hytonen T."/>
            <person name="Andres J."/>
            <person name="Pham M."/>
            <person name="Weisz D."/>
            <person name="Mascagni F."/>
            <person name="Usai G."/>
            <person name="Natali L."/>
            <person name="Bassil N."/>
            <person name="Fernandez G.E."/>
            <person name="Lomsadze A."/>
            <person name="Armour M."/>
            <person name="Olukolu B."/>
            <person name="Poorten T."/>
            <person name="Britton C."/>
            <person name="Davik J."/>
            <person name="Ashrafi H."/>
            <person name="Aiden E.L."/>
            <person name="Borodovsky M."/>
            <person name="Worthington M."/>
        </authorList>
    </citation>
    <scope>NUCLEOTIDE SEQUENCE [LARGE SCALE GENOMIC DNA]</scope>
    <source>
        <strain evidence="2">PI 553951</strain>
    </source>
</reference>
<feature type="compositionally biased region" description="Polar residues" evidence="1">
    <location>
        <begin position="103"/>
        <end position="117"/>
    </location>
</feature>
<comment type="caution">
    <text evidence="2">The sequence shown here is derived from an EMBL/GenBank/DDBJ whole genome shotgun (WGS) entry which is preliminary data.</text>
</comment>
<evidence type="ECO:0000313" key="3">
    <source>
        <dbReference type="Proteomes" id="UP001457282"/>
    </source>
</evidence>
<feature type="region of interest" description="Disordered" evidence="1">
    <location>
        <begin position="40"/>
        <end position="117"/>
    </location>
</feature>
<name>A0AAW1VFR4_RUBAR</name>
<protein>
    <submittedName>
        <fullName evidence="2">Uncharacterized protein</fullName>
    </submittedName>
</protein>
<sequence length="117" mass="12957">MMVFNPFAAIASSAPCPQSTTTRADADLFVLPTLGVDSTSPSITNPSLCHRRSQGSFATPKSGHHRSHLPRRRTHRAPCYVPSQMSRRHRYIPPPLPQRRQYPATSPARTAQYTCTG</sequence>
<gene>
    <name evidence="2" type="ORF">M0R45_002057</name>
</gene>
<evidence type="ECO:0000313" key="2">
    <source>
        <dbReference type="EMBL" id="KAK9901512.1"/>
    </source>
</evidence>
<dbReference type="EMBL" id="JBEDUW010000292">
    <property type="protein sequence ID" value="KAK9901512.1"/>
    <property type="molecule type" value="Genomic_DNA"/>
</dbReference>
<dbReference type="AlphaFoldDB" id="A0AAW1VFR4"/>
<organism evidence="2 3">
    <name type="scientific">Rubus argutus</name>
    <name type="common">Southern blackberry</name>
    <dbReference type="NCBI Taxonomy" id="59490"/>
    <lineage>
        <taxon>Eukaryota</taxon>
        <taxon>Viridiplantae</taxon>
        <taxon>Streptophyta</taxon>
        <taxon>Embryophyta</taxon>
        <taxon>Tracheophyta</taxon>
        <taxon>Spermatophyta</taxon>
        <taxon>Magnoliopsida</taxon>
        <taxon>eudicotyledons</taxon>
        <taxon>Gunneridae</taxon>
        <taxon>Pentapetalae</taxon>
        <taxon>rosids</taxon>
        <taxon>fabids</taxon>
        <taxon>Rosales</taxon>
        <taxon>Rosaceae</taxon>
        <taxon>Rosoideae</taxon>
        <taxon>Rosoideae incertae sedis</taxon>
        <taxon>Rubus</taxon>
    </lineage>
</organism>
<accession>A0AAW1VFR4</accession>
<proteinExistence type="predicted"/>
<feature type="compositionally biased region" description="Basic residues" evidence="1">
    <location>
        <begin position="62"/>
        <end position="76"/>
    </location>
</feature>
<evidence type="ECO:0000256" key="1">
    <source>
        <dbReference type="SAM" id="MobiDB-lite"/>
    </source>
</evidence>
<keyword evidence="3" id="KW-1185">Reference proteome</keyword>
<dbReference type="Proteomes" id="UP001457282">
    <property type="component" value="Unassembled WGS sequence"/>
</dbReference>